<dbReference type="SMART" id="SM00947">
    <property type="entry name" value="Pro_CA"/>
    <property type="match status" value="1"/>
</dbReference>
<dbReference type="RefSeq" id="WP_158364113.1">
    <property type="nucleotide sequence ID" value="NZ_JAOQKC010000016.1"/>
</dbReference>
<dbReference type="SUPFAM" id="SSF53056">
    <property type="entry name" value="beta-carbonic anhydrase, cab"/>
    <property type="match status" value="1"/>
</dbReference>
<name>A0ABT2RZ20_9FIRM</name>
<dbReference type="EMBL" id="JAOQKC010000016">
    <property type="protein sequence ID" value="MCU6697571.1"/>
    <property type="molecule type" value="Genomic_DNA"/>
</dbReference>
<dbReference type="Gene3D" id="3.40.1050.10">
    <property type="entry name" value="Carbonic anhydrase"/>
    <property type="match status" value="1"/>
</dbReference>
<dbReference type="PANTHER" id="PTHR11002">
    <property type="entry name" value="CARBONIC ANHYDRASE"/>
    <property type="match status" value="1"/>
</dbReference>
<comment type="catalytic activity">
    <reaction evidence="5">
        <text>hydrogencarbonate + H(+) = CO2 + H2O</text>
        <dbReference type="Rhea" id="RHEA:10748"/>
        <dbReference type="ChEBI" id="CHEBI:15377"/>
        <dbReference type="ChEBI" id="CHEBI:15378"/>
        <dbReference type="ChEBI" id="CHEBI:16526"/>
        <dbReference type="ChEBI" id="CHEBI:17544"/>
        <dbReference type="EC" id="4.2.1.1"/>
    </reaction>
</comment>
<dbReference type="InterPro" id="IPR015892">
    <property type="entry name" value="Carbonic_anhydrase_CS"/>
</dbReference>
<evidence type="ECO:0000256" key="1">
    <source>
        <dbReference type="ARBA" id="ARBA00006217"/>
    </source>
</evidence>
<sequence>MQPFIMTADKAVKKLKDGNKKYLDSETGKGNISRALRLYTKEHGQHPYAIIVTCSDSRVIPESIFSAGIGDLFVIRVAGNVIDDHQLGSIEYAASHLGSPLIVVLGHTCCGAVDAAIHHDPDGYIKFITDEIKLAIGDEKDDFKACCLNVQRSMDLIEHSLDIVKMEEKGMQVVGAVYHIEDGRVEFL</sequence>
<protein>
    <recommendedName>
        <fullName evidence="2">carbonic anhydrase</fullName>
        <ecNumber evidence="2">4.2.1.1</ecNumber>
    </recommendedName>
</protein>
<dbReference type="InterPro" id="IPR036874">
    <property type="entry name" value="Carbonic_anhydrase_sf"/>
</dbReference>
<reference evidence="6 7" key="1">
    <citation type="journal article" date="2021" name="ISME Commun">
        <title>Automated analysis of genomic sequences facilitates high-throughput and comprehensive description of bacteria.</title>
        <authorList>
            <person name="Hitch T.C.A."/>
        </authorList>
    </citation>
    <scope>NUCLEOTIDE SEQUENCE [LARGE SCALE GENOMIC DNA]</scope>
    <source>
        <strain evidence="6 7">Sanger_04</strain>
    </source>
</reference>
<dbReference type="EC" id="4.2.1.1" evidence="2"/>
<gene>
    <name evidence="6" type="ORF">OCV63_11815</name>
</gene>
<proteinExistence type="inferred from homology"/>
<dbReference type="PROSITE" id="PS00704">
    <property type="entry name" value="PROK_CO2_ANHYDRASE_1"/>
    <property type="match status" value="1"/>
</dbReference>
<organism evidence="6 7">
    <name type="scientific">Laedolimicola ammoniilytica</name>
    <dbReference type="NCBI Taxonomy" id="2981771"/>
    <lineage>
        <taxon>Bacteria</taxon>
        <taxon>Bacillati</taxon>
        <taxon>Bacillota</taxon>
        <taxon>Clostridia</taxon>
        <taxon>Lachnospirales</taxon>
        <taxon>Lachnospiraceae</taxon>
        <taxon>Laedolimicola</taxon>
    </lineage>
</organism>
<keyword evidence="3" id="KW-0862">Zinc</keyword>
<evidence type="ECO:0000256" key="3">
    <source>
        <dbReference type="ARBA" id="ARBA00022833"/>
    </source>
</evidence>
<evidence type="ECO:0000256" key="2">
    <source>
        <dbReference type="ARBA" id="ARBA00012925"/>
    </source>
</evidence>
<dbReference type="PANTHER" id="PTHR11002:SF79">
    <property type="entry name" value="CARBONIC ANHYDRASE 2"/>
    <property type="match status" value="1"/>
</dbReference>
<dbReference type="Pfam" id="PF00484">
    <property type="entry name" value="Pro_CA"/>
    <property type="match status" value="1"/>
</dbReference>
<keyword evidence="7" id="KW-1185">Reference proteome</keyword>
<keyword evidence="4" id="KW-0456">Lyase</keyword>
<evidence type="ECO:0000256" key="5">
    <source>
        <dbReference type="ARBA" id="ARBA00048348"/>
    </source>
</evidence>
<accession>A0ABT2RZ20</accession>
<evidence type="ECO:0000313" key="6">
    <source>
        <dbReference type="EMBL" id="MCU6697571.1"/>
    </source>
</evidence>
<evidence type="ECO:0000313" key="7">
    <source>
        <dbReference type="Proteomes" id="UP001652461"/>
    </source>
</evidence>
<dbReference type="Proteomes" id="UP001652461">
    <property type="component" value="Unassembled WGS sequence"/>
</dbReference>
<dbReference type="InterPro" id="IPR001765">
    <property type="entry name" value="Carbonic_anhydrase"/>
</dbReference>
<comment type="similarity">
    <text evidence="1">Belongs to the beta-class carbonic anhydrase family.</text>
</comment>
<comment type="caution">
    <text evidence="6">The sequence shown here is derived from an EMBL/GenBank/DDBJ whole genome shotgun (WGS) entry which is preliminary data.</text>
</comment>
<evidence type="ECO:0000256" key="4">
    <source>
        <dbReference type="ARBA" id="ARBA00023239"/>
    </source>
</evidence>